<dbReference type="PANTHER" id="PTHR30349">
    <property type="entry name" value="PHAGE INTEGRASE-RELATED"/>
    <property type="match status" value="1"/>
</dbReference>
<dbReference type="PATRIC" id="fig|1235802.3.peg.5661"/>
<organism evidence="5 6">
    <name type="scientific">Eubacterium plexicaudatum ASF492</name>
    <dbReference type="NCBI Taxonomy" id="1235802"/>
    <lineage>
        <taxon>Bacteria</taxon>
        <taxon>Bacillati</taxon>
        <taxon>Bacillota</taxon>
        <taxon>Clostridia</taxon>
        <taxon>Eubacteriales</taxon>
        <taxon>Eubacteriaceae</taxon>
        <taxon>Eubacterium</taxon>
    </lineage>
</organism>
<dbReference type="STRING" id="1235802.C823_05365"/>
<dbReference type="EMBL" id="AQFT01000158">
    <property type="protein sequence ID" value="EMZ19891.1"/>
    <property type="molecule type" value="Genomic_DNA"/>
</dbReference>
<name>N1ZVG8_9FIRM</name>
<comment type="caution">
    <text evidence="5">The sequence shown here is derived from an EMBL/GenBank/DDBJ whole genome shotgun (WGS) entry which is preliminary data.</text>
</comment>
<keyword evidence="6" id="KW-1185">Reference proteome</keyword>
<dbReference type="Proteomes" id="UP000012589">
    <property type="component" value="Unassembled WGS sequence"/>
</dbReference>
<evidence type="ECO:0000259" key="4">
    <source>
        <dbReference type="PROSITE" id="PS51898"/>
    </source>
</evidence>
<dbReference type="GO" id="GO:0006310">
    <property type="term" value="P:DNA recombination"/>
    <property type="evidence" value="ECO:0007669"/>
    <property type="project" value="UniProtKB-KW"/>
</dbReference>
<dbReference type="PANTHER" id="PTHR30349:SF41">
    <property type="entry name" value="INTEGRASE_RECOMBINASE PROTEIN MJ0367-RELATED"/>
    <property type="match status" value="1"/>
</dbReference>
<dbReference type="InterPro" id="IPR013762">
    <property type="entry name" value="Integrase-like_cat_sf"/>
</dbReference>
<dbReference type="GO" id="GO:0003677">
    <property type="term" value="F:DNA binding"/>
    <property type="evidence" value="ECO:0007669"/>
    <property type="project" value="UniProtKB-KW"/>
</dbReference>
<evidence type="ECO:0000256" key="3">
    <source>
        <dbReference type="ARBA" id="ARBA00023172"/>
    </source>
</evidence>
<dbReference type="eggNOG" id="COG0582">
    <property type="taxonomic scope" value="Bacteria"/>
</dbReference>
<evidence type="ECO:0000256" key="2">
    <source>
        <dbReference type="ARBA" id="ARBA00023125"/>
    </source>
</evidence>
<evidence type="ECO:0000313" key="5">
    <source>
        <dbReference type="EMBL" id="EMZ19891.1"/>
    </source>
</evidence>
<sequence length="183" mass="21019">MTWKDIDFDNGFITIDHAAVYFAGKLNKTDKRIYISTPKTEAGIRKIPMVKEVREALDEIKQYQHENGIYCKAEIDGYSDFVFLNRFGNVFLQQDLDRSLSRIIDAYNNDALHKAALVLPHFTCHSLRHTFCARFCENETNLKVIQSVMGHVDIGTTMNIYAEVSEAKKKQSMESLATKLDLF</sequence>
<keyword evidence="2" id="KW-0238">DNA-binding</keyword>
<accession>N1ZVG8</accession>
<dbReference type="Gene3D" id="1.10.443.10">
    <property type="entry name" value="Intergrase catalytic core"/>
    <property type="match status" value="1"/>
</dbReference>
<dbReference type="GO" id="GO:0015074">
    <property type="term" value="P:DNA integration"/>
    <property type="evidence" value="ECO:0007669"/>
    <property type="project" value="InterPro"/>
</dbReference>
<protein>
    <recommendedName>
        <fullName evidence="4">Tyr recombinase domain-containing protein</fullName>
    </recommendedName>
</protein>
<proteinExistence type="inferred from homology"/>
<evidence type="ECO:0000256" key="1">
    <source>
        <dbReference type="ARBA" id="ARBA00008857"/>
    </source>
</evidence>
<dbReference type="PROSITE" id="PS51898">
    <property type="entry name" value="TYR_RECOMBINASE"/>
    <property type="match status" value="1"/>
</dbReference>
<dbReference type="CDD" id="cd01189">
    <property type="entry name" value="INT_ICEBs1_C_like"/>
    <property type="match status" value="1"/>
</dbReference>
<dbReference type="InterPro" id="IPR011010">
    <property type="entry name" value="DNA_brk_join_enz"/>
</dbReference>
<dbReference type="InterPro" id="IPR050090">
    <property type="entry name" value="Tyrosine_recombinase_XerCD"/>
</dbReference>
<feature type="domain" description="Tyr recombinase" evidence="4">
    <location>
        <begin position="1"/>
        <end position="174"/>
    </location>
</feature>
<dbReference type="AlphaFoldDB" id="N1ZVG8"/>
<comment type="similarity">
    <text evidence="1">Belongs to the 'phage' integrase family.</text>
</comment>
<dbReference type="InterPro" id="IPR002104">
    <property type="entry name" value="Integrase_catalytic"/>
</dbReference>
<dbReference type="SUPFAM" id="SSF56349">
    <property type="entry name" value="DNA breaking-rejoining enzymes"/>
    <property type="match status" value="1"/>
</dbReference>
<reference evidence="5 6" key="1">
    <citation type="journal article" date="2014" name="Genome Announc.">
        <title>Draft genome sequences of the altered schaedler flora, a defined bacterial community from gnotobiotic mice.</title>
        <authorList>
            <person name="Wannemuehler M.J."/>
            <person name="Overstreet A.M."/>
            <person name="Ward D.V."/>
            <person name="Phillips G.J."/>
        </authorList>
    </citation>
    <scope>NUCLEOTIDE SEQUENCE [LARGE SCALE GENOMIC DNA]</scope>
    <source>
        <strain evidence="5 6">ASF492</strain>
    </source>
</reference>
<gene>
    <name evidence="5" type="ORF">C823_05365</name>
</gene>
<dbReference type="Pfam" id="PF00589">
    <property type="entry name" value="Phage_integrase"/>
    <property type="match status" value="1"/>
</dbReference>
<keyword evidence="3" id="KW-0233">DNA recombination</keyword>
<evidence type="ECO:0000313" key="6">
    <source>
        <dbReference type="Proteomes" id="UP000012589"/>
    </source>
</evidence>
<dbReference type="HOGENOM" id="CLU_027562_17_4_9"/>